<name>A0ABD5Y075_9EURY</name>
<dbReference type="RefSeq" id="WP_274325224.1">
    <property type="nucleotide sequence ID" value="NZ_CP118158.1"/>
</dbReference>
<organism evidence="2 3">
    <name type="scientific">Halosimplex aquaticum</name>
    <dbReference type="NCBI Taxonomy" id="3026162"/>
    <lineage>
        <taxon>Archaea</taxon>
        <taxon>Methanobacteriati</taxon>
        <taxon>Methanobacteriota</taxon>
        <taxon>Stenosarchaea group</taxon>
        <taxon>Halobacteria</taxon>
        <taxon>Halobacteriales</taxon>
        <taxon>Haloarculaceae</taxon>
        <taxon>Halosimplex</taxon>
    </lineage>
</organism>
<keyword evidence="3" id="KW-1185">Reference proteome</keyword>
<keyword evidence="1" id="KW-0812">Transmembrane</keyword>
<protein>
    <recommendedName>
        <fullName evidence="4">DUF2062 domain-containing protein</fullName>
    </recommendedName>
</protein>
<feature type="transmembrane region" description="Helical" evidence="1">
    <location>
        <begin position="46"/>
        <end position="67"/>
    </location>
</feature>
<keyword evidence="1" id="KW-0472">Membrane</keyword>
<feature type="transmembrane region" description="Helical" evidence="1">
    <location>
        <begin position="128"/>
        <end position="147"/>
    </location>
</feature>
<reference evidence="2 3" key="1">
    <citation type="journal article" date="2019" name="Int. J. Syst. Evol. Microbiol.">
        <title>The Global Catalogue of Microorganisms (GCM) 10K type strain sequencing project: providing services to taxonomists for standard genome sequencing and annotation.</title>
        <authorList>
            <consortium name="The Broad Institute Genomics Platform"/>
            <consortium name="The Broad Institute Genome Sequencing Center for Infectious Disease"/>
            <person name="Wu L."/>
            <person name="Ma J."/>
        </authorList>
    </citation>
    <scope>NUCLEOTIDE SEQUENCE [LARGE SCALE GENOMIC DNA]</scope>
    <source>
        <strain evidence="2 3">XZYJT29</strain>
    </source>
</reference>
<comment type="caution">
    <text evidence="2">The sequence shown here is derived from an EMBL/GenBank/DDBJ whole genome shotgun (WGS) entry which is preliminary data.</text>
</comment>
<evidence type="ECO:0000313" key="2">
    <source>
        <dbReference type="EMBL" id="MFC7139641.1"/>
    </source>
</evidence>
<evidence type="ECO:0008006" key="4">
    <source>
        <dbReference type="Google" id="ProtNLM"/>
    </source>
</evidence>
<dbReference type="EMBL" id="JBHTAS010000001">
    <property type="protein sequence ID" value="MFC7139641.1"/>
    <property type="molecule type" value="Genomic_DNA"/>
</dbReference>
<evidence type="ECO:0000256" key="1">
    <source>
        <dbReference type="SAM" id="Phobius"/>
    </source>
</evidence>
<feature type="transmembrane region" description="Helical" evidence="1">
    <location>
        <begin position="21"/>
        <end position="40"/>
    </location>
</feature>
<dbReference type="GeneID" id="78819899"/>
<gene>
    <name evidence="2" type="ORF">ACFQMA_07285</name>
</gene>
<dbReference type="Proteomes" id="UP001596432">
    <property type="component" value="Unassembled WGS sequence"/>
</dbReference>
<dbReference type="AlphaFoldDB" id="A0ABD5Y075"/>
<feature type="transmembrane region" description="Helical" evidence="1">
    <location>
        <begin position="79"/>
        <end position="98"/>
    </location>
</feature>
<sequence length="158" mass="16377">MDSIADRQFRALAVGDSQSRRRLIVTVAGLLAAGTAAFLLGLHEGFIFWIAGSFAVAAVAGALRAGVVPGVAATWSVSLWSYTFPPLVGYVTGAWGPASRYSYPRMAAFAYGSARAELRGGLEASVTSGLRLAVAFGVVGYVVGYGVRRTVDRAVASG</sequence>
<proteinExistence type="predicted"/>
<evidence type="ECO:0000313" key="3">
    <source>
        <dbReference type="Proteomes" id="UP001596432"/>
    </source>
</evidence>
<keyword evidence="1" id="KW-1133">Transmembrane helix</keyword>
<accession>A0ABD5Y075</accession>